<feature type="compositionally biased region" description="Polar residues" evidence="6">
    <location>
        <begin position="82"/>
        <end position="91"/>
    </location>
</feature>
<dbReference type="GO" id="GO:0051252">
    <property type="term" value="P:regulation of RNA metabolic process"/>
    <property type="evidence" value="ECO:0007669"/>
    <property type="project" value="UniProtKB-ARBA"/>
</dbReference>
<feature type="zinc finger region" description="C3H1-type" evidence="5">
    <location>
        <begin position="169"/>
        <end position="197"/>
    </location>
</feature>
<dbReference type="EMBL" id="BDGG01000007">
    <property type="protein sequence ID" value="GAV01371.1"/>
    <property type="molecule type" value="Genomic_DNA"/>
</dbReference>
<dbReference type="InterPro" id="IPR000571">
    <property type="entry name" value="Znf_CCCH"/>
</dbReference>
<dbReference type="OrthoDB" id="410307at2759"/>
<dbReference type="GO" id="GO:0008270">
    <property type="term" value="F:zinc ion binding"/>
    <property type="evidence" value="ECO:0007669"/>
    <property type="project" value="UniProtKB-KW"/>
</dbReference>
<accession>A0A1D1VKC4</accession>
<evidence type="ECO:0000256" key="1">
    <source>
        <dbReference type="ARBA" id="ARBA00022723"/>
    </source>
</evidence>
<keyword evidence="2" id="KW-0677">Repeat</keyword>
<evidence type="ECO:0000256" key="5">
    <source>
        <dbReference type="PROSITE-ProRule" id="PRU00723"/>
    </source>
</evidence>
<evidence type="ECO:0000256" key="4">
    <source>
        <dbReference type="ARBA" id="ARBA00022833"/>
    </source>
</evidence>
<keyword evidence="1 5" id="KW-0479">Metal-binding</keyword>
<feature type="domain" description="C3H1-type" evidence="7">
    <location>
        <begin position="169"/>
        <end position="197"/>
    </location>
</feature>
<reference evidence="8 9" key="1">
    <citation type="journal article" date="2016" name="Nat. Commun.">
        <title>Extremotolerant tardigrade genome and improved radiotolerance of human cultured cells by tardigrade-unique protein.</title>
        <authorList>
            <person name="Hashimoto T."/>
            <person name="Horikawa D.D."/>
            <person name="Saito Y."/>
            <person name="Kuwahara H."/>
            <person name="Kozuka-Hata H."/>
            <person name="Shin-I T."/>
            <person name="Minakuchi Y."/>
            <person name="Ohishi K."/>
            <person name="Motoyama A."/>
            <person name="Aizu T."/>
            <person name="Enomoto A."/>
            <person name="Kondo K."/>
            <person name="Tanaka S."/>
            <person name="Hara Y."/>
            <person name="Koshikawa S."/>
            <person name="Sagara H."/>
            <person name="Miura T."/>
            <person name="Yokobori S."/>
            <person name="Miyagawa K."/>
            <person name="Suzuki Y."/>
            <person name="Kubo T."/>
            <person name="Oyama M."/>
            <person name="Kohara Y."/>
            <person name="Fujiyama A."/>
            <person name="Arakawa K."/>
            <person name="Katayama T."/>
            <person name="Toyoda A."/>
            <person name="Kunieda T."/>
        </authorList>
    </citation>
    <scope>NUCLEOTIDE SEQUENCE [LARGE SCALE GENOMIC DNA]</scope>
    <source>
        <strain evidence="8 9">YOKOZUNA-1</strain>
    </source>
</reference>
<protein>
    <recommendedName>
        <fullName evidence="7">C3H1-type domain-containing protein</fullName>
    </recommendedName>
</protein>
<dbReference type="Proteomes" id="UP000186922">
    <property type="component" value="Unassembled WGS sequence"/>
</dbReference>
<feature type="zinc finger region" description="C3H1-type" evidence="5">
    <location>
        <begin position="131"/>
        <end position="159"/>
    </location>
</feature>
<dbReference type="InterPro" id="IPR045877">
    <property type="entry name" value="ZFP36-like"/>
</dbReference>
<dbReference type="PANTHER" id="PTHR12547:SF18">
    <property type="entry name" value="PROTEIN TIS11"/>
    <property type="match status" value="1"/>
</dbReference>
<dbReference type="SMART" id="SM00356">
    <property type="entry name" value="ZnF_C3H1"/>
    <property type="match status" value="2"/>
</dbReference>
<name>A0A1D1VKC4_RAMVA</name>
<organism evidence="8 9">
    <name type="scientific">Ramazzottius varieornatus</name>
    <name type="common">Water bear</name>
    <name type="synonym">Tardigrade</name>
    <dbReference type="NCBI Taxonomy" id="947166"/>
    <lineage>
        <taxon>Eukaryota</taxon>
        <taxon>Metazoa</taxon>
        <taxon>Ecdysozoa</taxon>
        <taxon>Tardigrada</taxon>
        <taxon>Eutardigrada</taxon>
        <taxon>Parachela</taxon>
        <taxon>Hypsibioidea</taxon>
        <taxon>Ramazzottiidae</taxon>
        <taxon>Ramazzottius</taxon>
    </lineage>
</organism>
<feature type="domain" description="C3H1-type" evidence="7">
    <location>
        <begin position="131"/>
        <end position="159"/>
    </location>
</feature>
<dbReference type="AlphaFoldDB" id="A0A1D1VKC4"/>
<feature type="region of interest" description="Disordered" evidence="6">
    <location>
        <begin position="17"/>
        <end position="39"/>
    </location>
</feature>
<evidence type="ECO:0000256" key="2">
    <source>
        <dbReference type="ARBA" id="ARBA00022737"/>
    </source>
</evidence>
<dbReference type="Gene3D" id="4.10.1000.10">
    <property type="entry name" value="Zinc finger, CCCH-type"/>
    <property type="match status" value="2"/>
</dbReference>
<evidence type="ECO:0000259" key="7">
    <source>
        <dbReference type="PROSITE" id="PS50103"/>
    </source>
</evidence>
<keyword evidence="3 5" id="KW-0863">Zinc-finger</keyword>
<feature type="region of interest" description="Disordered" evidence="6">
    <location>
        <begin position="82"/>
        <end position="123"/>
    </location>
</feature>
<evidence type="ECO:0000313" key="8">
    <source>
        <dbReference type="EMBL" id="GAV01371.1"/>
    </source>
</evidence>
<dbReference type="PANTHER" id="PTHR12547">
    <property type="entry name" value="CCCH ZINC FINGER/TIS11-RELATED"/>
    <property type="match status" value="1"/>
</dbReference>
<proteinExistence type="predicted"/>
<keyword evidence="9" id="KW-1185">Reference proteome</keyword>
<sequence>MDPSQCDSYDAYLQGHFRRPSLTEGRHSGQDGGISGDLGDFFDAGYSRGAKVSRHGQQYGSPSTDPWSMASFSHSLFASDSGISTSQSARSSPVPALSIRHVPATVPRNSRDSRQKPLQKHQHPIKAVNTMYKTRPCNKWAVMGSCPYETRCQFAHGPEELRPPIMHHLYRTKPCRSFERFGFCSFGNRCDFLHVEGDAPQETDPRLNFRAGGRYDFFANDDDEPSSATVTTGFHSKWTTEGSLGDSPFSSVHSSRATSPGISSSFSSLTKDHGWFDSCWAETEEKVKMQKAQGLDALCSWDEFVSHVVE</sequence>
<gene>
    <name evidence="8" type="primary">RvY_12095-1</name>
    <name evidence="8" type="synonym">RvY_12095.1</name>
    <name evidence="8" type="ORF">RvY_12095</name>
</gene>
<evidence type="ECO:0000256" key="6">
    <source>
        <dbReference type="SAM" id="MobiDB-lite"/>
    </source>
</evidence>
<dbReference type="InterPro" id="IPR036855">
    <property type="entry name" value="Znf_CCCH_sf"/>
</dbReference>
<evidence type="ECO:0000313" key="9">
    <source>
        <dbReference type="Proteomes" id="UP000186922"/>
    </source>
</evidence>
<dbReference type="GO" id="GO:0010468">
    <property type="term" value="P:regulation of gene expression"/>
    <property type="evidence" value="ECO:0007669"/>
    <property type="project" value="UniProtKB-ARBA"/>
</dbReference>
<comment type="caution">
    <text evidence="8">The sequence shown here is derived from an EMBL/GenBank/DDBJ whole genome shotgun (WGS) entry which is preliminary data.</text>
</comment>
<dbReference type="PROSITE" id="PS50103">
    <property type="entry name" value="ZF_C3H1"/>
    <property type="match status" value="2"/>
</dbReference>
<evidence type="ECO:0000256" key="3">
    <source>
        <dbReference type="ARBA" id="ARBA00022771"/>
    </source>
</evidence>
<dbReference type="Pfam" id="PF00642">
    <property type="entry name" value="zf-CCCH"/>
    <property type="match status" value="2"/>
</dbReference>
<dbReference type="GO" id="GO:0003729">
    <property type="term" value="F:mRNA binding"/>
    <property type="evidence" value="ECO:0007669"/>
    <property type="project" value="InterPro"/>
</dbReference>
<dbReference type="SUPFAM" id="SSF90229">
    <property type="entry name" value="CCCH zinc finger"/>
    <property type="match status" value="2"/>
</dbReference>
<keyword evidence="4 5" id="KW-0862">Zinc</keyword>
<dbReference type="STRING" id="947166.A0A1D1VKC4"/>
<dbReference type="FunFam" id="4.10.1000.10:FF:000003">
    <property type="entry name" value="Zinc finger CCCH domain-containing protein"/>
    <property type="match status" value="1"/>
</dbReference>